<evidence type="ECO:0000313" key="17">
    <source>
        <dbReference type="Ensembl" id="ENSFHEP00000010401.1"/>
    </source>
</evidence>
<feature type="transmembrane region" description="Helical" evidence="14">
    <location>
        <begin position="388"/>
        <end position="409"/>
    </location>
</feature>
<dbReference type="InterPro" id="IPR002090">
    <property type="entry name" value="NHE-6/7/9"/>
</dbReference>
<dbReference type="InterPro" id="IPR004709">
    <property type="entry name" value="NaH_exchanger"/>
</dbReference>
<dbReference type="InterPro" id="IPR018422">
    <property type="entry name" value="Cation/H_exchanger_CPA1"/>
</dbReference>
<evidence type="ECO:0000256" key="12">
    <source>
        <dbReference type="ARBA" id="ARBA00023201"/>
    </source>
</evidence>
<feature type="transmembrane region" description="Helical" evidence="14">
    <location>
        <begin position="196"/>
        <end position="215"/>
    </location>
</feature>
<accession>A0A3Q2PCH4</accession>
<keyword evidence="11 14" id="KW-0472">Membrane</keyword>
<feature type="chain" id="PRO_5018633044" description="Sodium/hydrogen exchanger" evidence="15">
    <location>
        <begin position="34"/>
        <end position="565"/>
    </location>
</feature>
<feature type="transmembrane region" description="Helical" evidence="14">
    <location>
        <begin position="167"/>
        <end position="184"/>
    </location>
</feature>
<dbReference type="PANTHER" id="PTHR10110:SF153">
    <property type="entry name" value="SODIUM_HYDROGEN EXCHANGER"/>
    <property type="match status" value="1"/>
</dbReference>
<keyword evidence="5" id="KW-1003">Cell membrane</keyword>
<evidence type="ECO:0000256" key="10">
    <source>
        <dbReference type="ARBA" id="ARBA00023065"/>
    </source>
</evidence>
<evidence type="ECO:0000256" key="15">
    <source>
        <dbReference type="SAM" id="SignalP"/>
    </source>
</evidence>
<evidence type="ECO:0000256" key="4">
    <source>
        <dbReference type="ARBA" id="ARBA00022448"/>
    </source>
</evidence>
<protein>
    <recommendedName>
        <fullName evidence="13">Sodium/hydrogen exchanger</fullName>
    </recommendedName>
</protein>
<keyword evidence="18" id="KW-1185">Reference proteome</keyword>
<feature type="signal peptide" evidence="15">
    <location>
        <begin position="1"/>
        <end position="33"/>
    </location>
</feature>
<feature type="transmembrane region" description="Helical" evidence="14">
    <location>
        <begin position="338"/>
        <end position="367"/>
    </location>
</feature>
<evidence type="ECO:0000256" key="6">
    <source>
        <dbReference type="ARBA" id="ARBA00022692"/>
    </source>
</evidence>
<dbReference type="GO" id="GO:0055038">
    <property type="term" value="C:recycling endosome membrane"/>
    <property type="evidence" value="ECO:0007669"/>
    <property type="project" value="UniProtKB-SubCell"/>
</dbReference>
<dbReference type="Ensembl" id="ENSFHET00000017119.1">
    <property type="protein sequence ID" value="ENSFHEP00000010401.1"/>
    <property type="gene ID" value="ENSFHEG00000013541.1"/>
</dbReference>
<dbReference type="GO" id="GO:0051453">
    <property type="term" value="P:regulation of intracellular pH"/>
    <property type="evidence" value="ECO:0007669"/>
    <property type="project" value="TreeGrafter"/>
</dbReference>
<evidence type="ECO:0000256" key="7">
    <source>
        <dbReference type="ARBA" id="ARBA00022753"/>
    </source>
</evidence>
<dbReference type="GO" id="GO:0015385">
    <property type="term" value="F:sodium:proton antiporter activity"/>
    <property type="evidence" value="ECO:0007669"/>
    <property type="project" value="InterPro"/>
</dbReference>
<evidence type="ECO:0000313" key="18">
    <source>
        <dbReference type="Proteomes" id="UP000265000"/>
    </source>
</evidence>
<dbReference type="Proteomes" id="UP000265000">
    <property type="component" value="Unplaced"/>
</dbReference>
<keyword evidence="7" id="KW-0967">Endosome</keyword>
<evidence type="ECO:0000256" key="1">
    <source>
        <dbReference type="ARBA" id="ARBA00004195"/>
    </source>
</evidence>
<evidence type="ECO:0000256" key="5">
    <source>
        <dbReference type="ARBA" id="ARBA00022475"/>
    </source>
</evidence>
<dbReference type="Pfam" id="PF00999">
    <property type="entry name" value="Na_H_Exchanger"/>
    <property type="match status" value="1"/>
</dbReference>
<proteinExistence type="inferred from homology"/>
<evidence type="ECO:0000256" key="13">
    <source>
        <dbReference type="RuleBase" id="RU003722"/>
    </source>
</evidence>
<dbReference type="GO" id="GO:0005886">
    <property type="term" value="C:plasma membrane"/>
    <property type="evidence" value="ECO:0007669"/>
    <property type="project" value="UniProtKB-SubCell"/>
</dbReference>
<dbReference type="GO" id="GO:0015386">
    <property type="term" value="F:potassium:proton antiporter activity"/>
    <property type="evidence" value="ECO:0007669"/>
    <property type="project" value="TreeGrafter"/>
</dbReference>
<dbReference type="GeneTree" id="ENSGT00940000153460"/>
<sequence>MGFTPRRYLGVKPPSPTLLLPFLLPVLLVGGQGDGNAAMDNVVTERMAEESHRQDSAYLLIFIMLLTLTILTIWLFKHRRFRFLHETGLAMIYGLLVGVILRFGIHVPQSTSDVVLECAVNASPATLLVNVSGRFYEYTLKGEVSRGKDHQVQDDEMLRKVTFDPEVFFNILLPPIIFHAGYSLKRRHFFRNIGSILTYAFMGTVISSNLLVVVGQLGGDFFFTDCLFFGAIVSATDPVTVLAIFNELKVDVDLYALLFGESVLNDAVAIVLSSSIVAYQPTGDNSHSFEAMAVLKSFGIFLGVFSGSFALGMATGVMTALISFYFTKLRDFPLLETGLFFLMSWSTFLLAEACGMTGVVAVLFCGMTQAHYTYNNLSRDSQDRTKQLFELLNFLAENFIFSYMGLTLFSFQSHVFNPMFIIGAFLAVFLGRAANIYPLSFLLNLGRRNKIGMNFQHVMMFAGLRGAMTFALSIRDTATYARQMMFSTTLLIVFFTVWICGGGTTPMLSIYVTFAISFRVGVDSDQEHSVTLMSYSLEQDIRQCSSSTELFETPWWCLSCGPGYC</sequence>
<dbReference type="AlphaFoldDB" id="A0A3Q2PCH4"/>
<comment type="subcellular location">
    <subcellularLocation>
        <location evidence="2">Cell membrane</location>
        <topology evidence="2">Multi-pass membrane protein</topology>
    </subcellularLocation>
    <subcellularLocation>
        <location evidence="1">Recycling endosome membrane</location>
        <topology evidence="1">Multi-pass membrane protein</topology>
    </subcellularLocation>
</comment>
<reference evidence="17" key="1">
    <citation type="submission" date="2025-08" db="UniProtKB">
        <authorList>
            <consortium name="Ensembl"/>
        </authorList>
    </citation>
    <scope>IDENTIFICATION</scope>
</reference>
<dbReference type="Gene3D" id="6.10.140.1330">
    <property type="match status" value="1"/>
</dbReference>
<feature type="transmembrane region" description="Helical" evidence="14">
    <location>
        <begin position="88"/>
        <end position="105"/>
    </location>
</feature>
<evidence type="ECO:0000256" key="9">
    <source>
        <dbReference type="ARBA" id="ARBA00023053"/>
    </source>
</evidence>
<keyword evidence="12 13" id="KW-0739">Sodium transport</keyword>
<name>A0A3Q2PCH4_FUNHE</name>
<evidence type="ECO:0000259" key="16">
    <source>
        <dbReference type="Pfam" id="PF00999"/>
    </source>
</evidence>
<feature type="transmembrane region" description="Helical" evidence="14">
    <location>
        <begin position="57"/>
        <end position="76"/>
    </location>
</feature>
<keyword evidence="15" id="KW-0732">Signal</keyword>
<feature type="transmembrane region" description="Helical" evidence="14">
    <location>
        <begin position="415"/>
        <end position="434"/>
    </location>
</feature>
<dbReference type="PANTHER" id="PTHR10110">
    <property type="entry name" value="SODIUM/HYDROGEN EXCHANGER"/>
    <property type="match status" value="1"/>
</dbReference>
<keyword evidence="6 13" id="KW-0812">Transmembrane</keyword>
<dbReference type="STRING" id="8078.ENSFHEP00000010401"/>
<evidence type="ECO:0000256" key="11">
    <source>
        <dbReference type="ARBA" id="ARBA00023136"/>
    </source>
</evidence>
<dbReference type="PRINTS" id="PR01084">
    <property type="entry name" value="NAHEXCHNGR"/>
</dbReference>
<keyword evidence="10 13" id="KW-0406">Ion transport</keyword>
<evidence type="ECO:0000256" key="8">
    <source>
        <dbReference type="ARBA" id="ARBA00022989"/>
    </source>
</evidence>
<evidence type="ECO:0000256" key="3">
    <source>
        <dbReference type="ARBA" id="ARBA00007367"/>
    </source>
</evidence>
<comment type="similarity">
    <text evidence="3 13">Belongs to the monovalent cation:proton antiporter 1 (CPA1) transporter (TC 2.A.36) family.</text>
</comment>
<keyword evidence="13" id="KW-0050">Antiport</keyword>
<evidence type="ECO:0000256" key="14">
    <source>
        <dbReference type="SAM" id="Phobius"/>
    </source>
</evidence>
<keyword evidence="9" id="KW-0915">Sodium</keyword>
<dbReference type="GO" id="GO:0098719">
    <property type="term" value="P:sodium ion import across plasma membrane"/>
    <property type="evidence" value="ECO:0007669"/>
    <property type="project" value="TreeGrafter"/>
</dbReference>
<feature type="domain" description="Cation/H+ exchanger transmembrane" evidence="16">
    <location>
        <begin position="69"/>
        <end position="508"/>
    </location>
</feature>
<feature type="transmembrane region" description="Helical" evidence="14">
    <location>
        <begin position="298"/>
        <end position="326"/>
    </location>
</feature>
<dbReference type="PRINTS" id="PR01088">
    <property type="entry name" value="NAHEXCHNGR6"/>
</dbReference>
<evidence type="ECO:0000256" key="2">
    <source>
        <dbReference type="ARBA" id="ARBA00004651"/>
    </source>
</evidence>
<keyword evidence="4 13" id="KW-0813">Transport</keyword>
<dbReference type="InterPro" id="IPR006153">
    <property type="entry name" value="Cation/H_exchanger_TM"/>
</dbReference>
<organism evidence="17 18">
    <name type="scientific">Fundulus heteroclitus</name>
    <name type="common">Killifish</name>
    <name type="synonym">Mummichog</name>
    <dbReference type="NCBI Taxonomy" id="8078"/>
    <lineage>
        <taxon>Eukaryota</taxon>
        <taxon>Metazoa</taxon>
        <taxon>Chordata</taxon>
        <taxon>Craniata</taxon>
        <taxon>Vertebrata</taxon>
        <taxon>Euteleostomi</taxon>
        <taxon>Actinopterygii</taxon>
        <taxon>Neopterygii</taxon>
        <taxon>Teleostei</taxon>
        <taxon>Neoteleostei</taxon>
        <taxon>Acanthomorphata</taxon>
        <taxon>Ovalentaria</taxon>
        <taxon>Atherinomorphae</taxon>
        <taxon>Cyprinodontiformes</taxon>
        <taxon>Fundulidae</taxon>
        <taxon>Fundulus</taxon>
    </lineage>
</organism>
<reference evidence="17" key="2">
    <citation type="submission" date="2025-09" db="UniProtKB">
        <authorList>
            <consortium name="Ensembl"/>
        </authorList>
    </citation>
    <scope>IDENTIFICATION</scope>
</reference>
<dbReference type="NCBIfam" id="TIGR00840">
    <property type="entry name" value="b_cpa1"/>
    <property type="match status" value="1"/>
</dbReference>
<keyword evidence="8 14" id="KW-1133">Transmembrane helix</keyword>